<dbReference type="Proteomes" id="UP000279271">
    <property type="component" value="Unassembled WGS sequence"/>
</dbReference>
<reference evidence="3" key="4">
    <citation type="submission" date="2018-10" db="EMBL/GenBank/DDBJ databases">
        <authorList>
            <person name="Hovde B."/>
            <person name="Zhang X."/>
        </authorList>
    </citation>
    <scope>NUCLEOTIDE SEQUENCE [LARGE SCALE GENOMIC DNA]</scope>
    <source>
        <strain evidence="3">UTEX 25</strain>
    </source>
</reference>
<evidence type="ECO:0000313" key="1">
    <source>
        <dbReference type="EMBL" id="JAT69797.1"/>
    </source>
</evidence>
<dbReference type="EMBL" id="QOKY01000144">
    <property type="protein sequence ID" value="RMZ56400.1"/>
    <property type="molecule type" value="Genomic_DNA"/>
</dbReference>
<reference evidence="3" key="5">
    <citation type="submission" date="2018-11" db="EMBL/GenBank/DDBJ databases">
        <title>Characterization of plant carbon substrate utilization by Auxenochlorella protothecoides.</title>
        <authorList>
            <person name="Vogler B.W."/>
            <person name="Starkenburg S.R."/>
            <person name="Sudasinghe N."/>
            <person name="Schambach J.Y."/>
            <person name="Rollin J.A."/>
            <person name="Pattathil S."/>
            <person name="Barry A.N."/>
        </authorList>
    </citation>
    <scope>NUCLEOTIDE SEQUENCE [LARGE SCALE GENOMIC DNA]</scope>
    <source>
        <strain evidence="3">UTEX 25</strain>
    </source>
</reference>
<dbReference type="RefSeq" id="XP_011400629.1">
    <property type="nucleotide sequence ID" value="XM_011402327.1"/>
</dbReference>
<evidence type="ECO:0008006" key="6">
    <source>
        <dbReference type="Google" id="ProtNLM"/>
    </source>
</evidence>
<dbReference type="GeneID" id="23616997"/>
<dbReference type="AlphaFoldDB" id="A0A087SPI8"/>
<gene>
    <name evidence="3" type="ORF">APUTEX25_004623</name>
    <name evidence="2" type="ORF">F751_5606</name>
    <name evidence="1" type="ORF">g.100438</name>
</gene>
<evidence type="ECO:0000313" key="4">
    <source>
        <dbReference type="Proteomes" id="UP000028924"/>
    </source>
</evidence>
<reference evidence="5" key="3">
    <citation type="journal article" date="2018" name="Algal Res.">
        <title>Characterization of plant carbon substrate utilization by Auxenochlorella protothecoides.</title>
        <authorList>
            <person name="Vogler B.W."/>
            <person name="Starkenburg S.R."/>
            <person name="Sudasinghe N."/>
            <person name="Schambach J.Y."/>
            <person name="Rollin J.A."/>
            <person name="Pattathil S."/>
            <person name="Barry A.N."/>
        </authorList>
    </citation>
    <scope>NUCLEOTIDE SEQUENCE [LARGE SCALE GENOMIC DNA]</scope>
    <source>
        <strain evidence="5">UTEX 25</strain>
    </source>
</reference>
<sequence>MKAVNRFVSFFRCCTNGNEPNGDQYLQPLNLFNPRSGVSVEDLVEQSSAAREKLWSSLGTLEPFALSQNLSAAAATGPKWPALQQSFRLIHRPNGSVLLVSDGLSDPFDDVQESGGNVNGYSLEFFIETPASELGTSPADVKASWQFQLLFTVSQLAAGHGSIRSIIDDMELLSTEAEGVAEAVPEAARGAHVNRAGRVGALLGLHDPSMGIPAFIPNMPLTDVRLVNIKLISLAELKLITDRGAHGRRRLAELFAAQPGALISSLERPSVL</sequence>
<dbReference type="Proteomes" id="UP000028924">
    <property type="component" value="Unassembled WGS sequence"/>
</dbReference>
<name>A0A087SPI8_AUXPR</name>
<reference evidence="1" key="2">
    <citation type="submission" date="2015-08" db="EMBL/GenBank/DDBJ databases">
        <authorList>
            <person name="Babu N.S."/>
            <person name="Beckwith C.J."/>
            <person name="Beseler K.G."/>
            <person name="Brison A."/>
            <person name="Carone J.V."/>
            <person name="Caskin T.P."/>
            <person name="Diamond M."/>
            <person name="Durham M.E."/>
            <person name="Foxe J.M."/>
            <person name="Go M."/>
            <person name="Henderson B.A."/>
            <person name="Jones I.B."/>
            <person name="McGettigan J.A."/>
            <person name="Micheletti S.J."/>
            <person name="Nasrallah M.E."/>
            <person name="Ortiz D."/>
            <person name="Piller C.R."/>
            <person name="Privatt S.R."/>
            <person name="Schneider S.L."/>
            <person name="Sharp S."/>
            <person name="Smith T.C."/>
            <person name="Stanton J.D."/>
            <person name="Ullery H.E."/>
            <person name="Wilson R.J."/>
            <person name="Serrano M.G."/>
            <person name="Buck G."/>
            <person name="Lee V."/>
            <person name="Wang Y."/>
            <person name="Carvalho R."/>
            <person name="Voegtly L."/>
            <person name="Shi R."/>
            <person name="Duckworth R."/>
            <person name="Johnson A."/>
            <person name="Loviza R."/>
            <person name="Walstead R."/>
            <person name="Shah Z."/>
            <person name="Kiflezghi M."/>
            <person name="Wade K."/>
            <person name="Ball S.L."/>
            <person name="Bradley K.W."/>
            <person name="Asai D.J."/>
            <person name="Bowman C.A."/>
            <person name="Russell D.A."/>
            <person name="Pope W.H."/>
            <person name="Jacobs-Sera D."/>
            <person name="Hendrix R.W."/>
            <person name="Hatfull G.F."/>
        </authorList>
    </citation>
    <scope>NUCLEOTIDE SEQUENCE</scope>
</reference>
<dbReference type="EMBL" id="KL662154">
    <property type="protein sequence ID" value="KFM27642.1"/>
    <property type="molecule type" value="Genomic_DNA"/>
</dbReference>
<evidence type="ECO:0000313" key="3">
    <source>
        <dbReference type="EMBL" id="RMZ56400.1"/>
    </source>
</evidence>
<protein>
    <recommendedName>
        <fullName evidence="6">Suppressor of fused-like domain-containing protein</fullName>
    </recommendedName>
</protein>
<dbReference type="EMBL" id="GDKF01008825">
    <property type="protein sequence ID" value="JAT69797.1"/>
    <property type="molecule type" value="Transcribed_RNA"/>
</dbReference>
<organism evidence="2 4">
    <name type="scientific">Auxenochlorella protothecoides</name>
    <name type="common">Green microalga</name>
    <name type="synonym">Chlorella protothecoides</name>
    <dbReference type="NCBI Taxonomy" id="3075"/>
    <lineage>
        <taxon>Eukaryota</taxon>
        <taxon>Viridiplantae</taxon>
        <taxon>Chlorophyta</taxon>
        <taxon>core chlorophytes</taxon>
        <taxon>Trebouxiophyceae</taxon>
        <taxon>Chlorellales</taxon>
        <taxon>Chlorellaceae</taxon>
        <taxon>Auxenochlorella</taxon>
    </lineage>
</organism>
<dbReference type="OrthoDB" id="504414at2759"/>
<accession>A0A087SPI8</accession>
<dbReference type="KEGG" id="apro:F751_5606"/>
<proteinExistence type="predicted"/>
<evidence type="ECO:0000313" key="5">
    <source>
        <dbReference type="Proteomes" id="UP000279271"/>
    </source>
</evidence>
<reference evidence="2 4" key="1">
    <citation type="journal article" date="2014" name="BMC Genomics">
        <title>Oil accumulation mechanisms of the oleaginous microalga Chlorella protothecoides revealed through its genome, transcriptomes, and proteomes.</title>
        <authorList>
            <person name="Gao C."/>
            <person name="Wang Y."/>
            <person name="Shen Y."/>
            <person name="Yan D."/>
            <person name="He X."/>
            <person name="Dai J."/>
            <person name="Wu Q."/>
        </authorList>
    </citation>
    <scope>NUCLEOTIDE SEQUENCE [LARGE SCALE GENOMIC DNA]</scope>
    <source>
        <strain evidence="2 4">0710</strain>
    </source>
</reference>
<keyword evidence="4" id="KW-1185">Reference proteome</keyword>
<evidence type="ECO:0000313" key="2">
    <source>
        <dbReference type="EMBL" id="KFM27642.1"/>
    </source>
</evidence>